<dbReference type="Pfam" id="PF12833">
    <property type="entry name" value="HTH_18"/>
    <property type="match status" value="1"/>
</dbReference>
<evidence type="ECO:0000313" key="5">
    <source>
        <dbReference type="EMBL" id="MEE1972473.1"/>
    </source>
</evidence>
<dbReference type="EMBL" id="JAZDDF010000002">
    <property type="protein sequence ID" value="MEE1972473.1"/>
    <property type="molecule type" value="Genomic_DNA"/>
</dbReference>
<keyword evidence="1" id="KW-0805">Transcription regulation</keyword>
<evidence type="ECO:0000256" key="3">
    <source>
        <dbReference type="ARBA" id="ARBA00023163"/>
    </source>
</evidence>
<dbReference type="InterPro" id="IPR018060">
    <property type="entry name" value="HTH_AraC"/>
</dbReference>
<keyword evidence="2" id="KW-0238">DNA-binding</keyword>
<accession>A0ABU7IHQ1</accession>
<evidence type="ECO:0000313" key="6">
    <source>
        <dbReference type="Proteomes" id="UP001343698"/>
    </source>
</evidence>
<reference evidence="5 6" key="1">
    <citation type="submission" date="2024-01" db="EMBL/GenBank/DDBJ databases">
        <title>Maribacter spp. originated from different algae showed divergent polysaccharides utilization ability.</title>
        <authorList>
            <person name="Wang H."/>
            <person name="Wu Y."/>
        </authorList>
    </citation>
    <scope>NUCLEOTIDE SEQUENCE [LARGE SCALE GENOMIC DNA]</scope>
    <source>
        <strain evidence="5 6">KPT27_14</strain>
    </source>
</reference>
<dbReference type="PROSITE" id="PS01124">
    <property type="entry name" value="HTH_ARAC_FAMILY_2"/>
    <property type="match status" value="1"/>
</dbReference>
<protein>
    <submittedName>
        <fullName evidence="5">Helix-turn-helix transcriptional regulator</fullName>
    </submittedName>
</protein>
<organism evidence="5 6">
    <name type="scientific">Maribacter flavus</name>
    <dbReference type="NCBI Taxonomy" id="1658664"/>
    <lineage>
        <taxon>Bacteria</taxon>
        <taxon>Pseudomonadati</taxon>
        <taxon>Bacteroidota</taxon>
        <taxon>Flavobacteriia</taxon>
        <taxon>Flavobacteriales</taxon>
        <taxon>Flavobacteriaceae</taxon>
        <taxon>Maribacter</taxon>
    </lineage>
</organism>
<proteinExistence type="predicted"/>
<feature type="domain" description="HTH araC/xylS-type" evidence="4">
    <location>
        <begin position="155"/>
        <end position="256"/>
    </location>
</feature>
<dbReference type="RefSeq" id="WP_272636540.1">
    <property type="nucleotide sequence ID" value="NZ_JAZDDF010000002.1"/>
</dbReference>
<sequence>MIASFKPHLNLKDVIREYYLSSFYAFGETKLIPIVDDCCHDIIYYKQAKAKLIYGDKQTVDNIECHLFTILGLTPPYVLKYKDELNFFTIKFQPWMNNFFFGHLKQSGIVNLEDRFSELNPVLNEIEQKDKIENSLKAVNRYFTNLDVALSPKVETVKSICEFIYNNNGIVKVNDISTHFKKTRQYINKIFKEEVMCSLKTFITSVKILSLVKQKSKSEEQSLTELAYEYGYFDQAHFINDFKKVCGITPSYYFENLPEFILRHH</sequence>
<dbReference type="InterPro" id="IPR009057">
    <property type="entry name" value="Homeodomain-like_sf"/>
</dbReference>
<keyword evidence="6" id="KW-1185">Reference proteome</keyword>
<evidence type="ECO:0000259" key="4">
    <source>
        <dbReference type="PROSITE" id="PS01124"/>
    </source>
</evidence>
<name>A0ABU7IHQ1_9FLAO</name>
<gene>
    <name evidence="5" type="ORF">V1H85_08470</name>
</gene>
<dbReference type="PANTHER" id="PTHR43280:SF2">
    <property type="entry name" value="HTH-TYPE TRANSCRIPTIONAL REGULATOR EXSA"/>
    <property type="match status" value="1"/>
</dbReference>
<dbReference type="Proteomes" id="UP001343698">
    <property type="component" value="Unassembled WGS sequence"/>
</dbReference>
<evidence type="ECO:0000256" key="1">
    <source>
        <dbReference type="ARBA" id="ARBA00023015"/>
    </source>
</evidence>
<dbReference type="PANTHER" id="PTHR43280">
    <property type="entry name" value="ARAC-FAMILY TRANSCRIPTIONAL REGULATOR"/>
    <property type="match status" value="1"/>
</dbReference>
<dbReference type="Gene3D" id="1.10.10.60">
    <property type="entry name" value="Homeodomain-like"/>
    <property type="match status" value="1"/>
</dbReference>
<evidence type="ECO:0000256" key="2">
    <source>
        <dbReference type="ARBA" id="ARBA00023125"/>
    </source>
</evidence>
<dbReference type="SMART" id="SM00342">
    <property type="entry name" value="HTH_ARAC"/>
    <property type="match status" value="1"/>
</dbReference>
<comment type="caution">
    <text evidence="5">The sequence shown here is derived from an EMBL/GenBank/DDBJ whole genome shotgun (WGS) entry which is preliminary data.</text>
</comment>
<dbReference type="SUPFAM" id="SSF46689">
    <property type="entry name" value="Homeodomain-like"/>
    <property type="match status" value="1"/>
</dbReference>
<keyword evidence="3" id="KW-0804">Transcription</keyword>